<name>A0AAQ3QPR0_9BACT</name>
<proteinExistence type="predicted"/>
<dbReference type="Proteomes" id="UP001304300">
    <property type="component" value="Chromosome"/>
</dbReference>
<evidence type="ECO:0000313" key="1">
    <source>
        <dbReference type="EMBL" id="WOO39338.1"/>
    </source>
</evidence>
<gene>
    <name evidence="1" type="ORF">RZN69_12000</name>
</gene>
<keyword evidence="2" id="KW-1185">Reference proteome</keyword>
<protein>
    <submittedName>
        <fullName evidence="1">Uncharacterized protein</fullName>
    </submittedName>
</protein>
<dbReference type="RefSeq" id="WP_317831197.1">
    <property type="nucleotide sequence ID" value="NZ_CP136920.1"/>
</dbReference>
<dbReference type="AlphaFoldDB" id="A0AAQ3QPR0"/>
<accession>A0AAQ3QPR0</accession>
<dbReference type="KEGG" id="puo:RZN69_12000"/>
<dbReference type="EMBL" id="CP136920">
    <property type="protein sequence ID" value="WOO39338.1"/>
    <property type="molecule type" value="Genomic_DNA"/>
</dbReference>
<reference evidence="1 2" key="1">
    <citation type="submission" date="2023-10" db="EMBL/GenBank/DDBJ databases">
        <title>Rubellicoccus peritrichatus gen. nov., sp. nov., isolated from an algae of coral reef tank.</title>
        <authorList>
            <person name="Luo J."/>
        </authorList>
    </citation>
    <scope>NUCLEOTIDE SEQUENCE [LARGE SCALE GENOMIC DNA]</scope>
    <source>
        <strain evidence="1 2">CR14</strain>
    </source>
</reference>
<sequence>MKAIFVSLKALLFLMLSVSLHAPLYGLGEIWRQHSDAGNGWYWVYPYGFVYPAEDTGWAFVDEYKQWIWSPSDEGTEMWFTIGEKWFWTNREYYPIVWTHFDANYTGPGVLLAYDAGTFASPFFFLDFYPLGTEFEGYPRGSSFSIEKSRYNPNADRFDSLGTGNQFPYWDPYSFLAWYQSGKEHAQNEAIARARFDVGDYGYSDGLNGHAQDPVIPATPEPRTIDPTGFPLWVAYYRYKYGFDTYWDKQYQESYEDYYNANWGEGNRERQGSDSEDVIIGIDPGIEITDGSLNVTPAGG</sequence>
<evidence type="ECO:0000313" key="2">
    <source>
        <dbReference type="Proteomes" id="UP001304300"/>
    </source>
</evidence>
<organism evidence="1 2">
    <name type="scientific">Rubellicoccus peritrichatus</name>
    <dbReference type="NCBI Taxonomy" id="3080537"/>
    <lineage>
        <taxon>Bacteria</taxon>
        <taxon>Pseudomonadati</taxon>
        <taxon>Verrucomicrobiota</taxon>
        <taxon>Opitutia</taxon>
        <taxon>Puniceicoccales</taxon>
        <taxon>Cerasicoccaceae</taxon>
        <taxon>Rubellicoccus</taxon>
    </lineage>
</organism>